<dbReference type="InterPro" id="IPR008538">
    <property type="entry name" value="Uma2"/>
</dbReference>
<evidence type="ECO:0000313" key="3">
    <source>
        <dbReference type="Proteomes" id="UP001595767"/>
    </source>
</evidence>
<gene>
    <name evidence="2" type="ORF">ACFOW8_16535</name>
</gene>
<dbReference type="Pfam" id="PF05685">
    <property type="entry name" value="Uma2"/>
    <property type="match status" value="1"/>
</dbReference>
<protein>
    <submittedName>
        <fullName evidence="2">Uma2 family endonuclease</fullName>
    </submittedName>
</protein>
<keyword evidence="2" id="KW-0378">Hydrolase</keyword>
<dbReference type="PANTHER" id="PTHR35400">
    <property type="entry name" value="SLR1083 PROTEIN"/>
    <property type="match status" value="1"/>
</dbReference>
<keyword evidence="2" id="KW-0540">Nuclease</keyword>
<feature type="domain" description="Putative restriction endonuclease" evidence="1">
    <location>
        <begin position="25"/>
        <end position="185"/>
    </location>
</feature>
<dbReference type="InterPro" id="IPR011335">
    <property type="entry name" value="Restrct_endonuc-II-like"/>
</dbReference>
<dbReference type="RefSeq" id="WP_378551509.1">
    <property type="nucleotide sequence ID" value="NZ_JBHSBA010000007.1"/>
</dbReference>
<evidence type="ECO:0000313" key="2">
    <source>
        <dbReference type="EMBL" id="MFC4126546.1"/>
    </source>
</evidence>
<comment type="caution">
    <text evidence="2">The sequence shown here is derived from an EMBL/GenBank/DDBJ whole genome shotgun (WGS) entry which is preliminary data.</text>
</comment>
<dbReference type="SUPFAM" id="SSF52980">
    <property type="entry name" value="Restriction endonuclease-like"/>
    <property type="match status" value="1"/>
</dbReference>
<proteinExistence type="predicted"/>
<dbReference type="Proteomes" id="UP001595767">
    <property type="component" value="Unassembled WGS sequence"/>
</dbReference>
<evidence type="ECO:0000259" key="1">
    <source>
        <dbReference type="Pfam" id="PF05685"/>
    </source>
</evidence>
<keyword evidence="3" id="KW-1185">Reference proteome</keyword>
<dbReference type="InterPro" id="IPR012296">
    <property type="entry name" value="Nuclease_put_TT1808"/>
</dbReference>
<organism evidence="2 3">
    <name type="scientific">Nocardia rhizosphaerae</name>
    <dbReference type="NCBI Taxonomy" id="1691571"/>
    <lineage>
        <taxon>Bacteria</taxon>
        <taxon>Bacillati</taxon>
        <taxon>Actinomycetota</taxon>
        <taxon>Actinomycetes</taxon>
        <taxon>Mycobacteriales</taxon>
        <taxon>Nocardiaceae</taxon>
        <taxon>Nocardia</taxon>
    </lineage>
</organism>
<accession>A0ABV8L7R8</accession>
<dbReference type="GO" id="GO:0004519">
    <property type="term" value="F:endonuclease activity"/>
    <property type="evidence" value="ECO:0007669"/>
    <property type="project" value="UniProtKB-KW"/>
</dbReference>
<dbReference type="CDD" id="cd06260">
    <property type="entry name" value="DUF820-like"/>
    <property type="match status" value="1"/>
</dbReference>
<name>A0ABV8L7R8_9NOCA</name>
<dbReference type="PANTHER" id="PTHR35400:SF3">
    <property type="entry name" value="SLL1072 PROTEIN"/>
    <property type="match status" value="1"/>
</dbReference>
<keyword evidence="2" id="KW-0255">Endonuclease</keyword>
<dbReference type="EMBL" id="JBHSBA010000007">
    <property type="protein sequence ID" value="MFC4126546.1"/>
    <property type="molecule type" value="Genomic_DNA"/>
</dbReference>
<dbReference type="Gene3D" id="3.90.1570.10">
    <property type="entry name" value="tt1808, chain A"/>
    <property type="match status" value="1"/>
</dbReference>
<sequence length="194" mass="21061">MTASAEVSMIHPLGPNTVEDWLAAEQPDDGSRLELIWGYLHMTPPPGGPHQFVTFRLAVVLNEALRVAARSDLTVLPGVGVRISTPFRTGVIPDISVVTGGFEHTSFSPENVVLAVEIWSPGNTREERDTKIAAFASARVPYLWIVELPVGRPVKFEGYTLGESGYRQEVYAADGETVKAPSPVPVLVDTAQLR</sequence>
<reference evidence="3" key="1">
    <citation type="journal article" date="2019" name="Int. J. Syst. Evol. Microbiol.">
        <title>The Global Catalogue of Microorganisms (GCM) 10K type strain sequencing project: providing services to taxonomists for standard genome sequencing and annotation.</title>
        <authorList>
            <consortium name="The Broad Institute Genomics Platform"/>
            <consortium name="The Broad Institute Genome Sequencing Center for Infectious Disease"/>
            <person name="Wu L."/>
            <person name="Ma J."/>
        </authorList>
    </citation>
    <scope>NUCLEOTIDE SEQUENCE [LARGE SCALE GENOMIC DNA]</scope>
    <source>
        <strain evidence="3">CGMCC 4.7204</strain>
    </source>
</reference>